<evidence type="ECO:0000259" key="2">
    <source>
        <dbReference type="Pfam" id="PF12902"/>
    </source>
</evidence>
<feature type="chain" id="PRO_5044246754" evidence="1">
    <location>
        <begin position="39"/>
        <end position="392"/>
    </location>
</feature>
<sequence>MGQEPDESAVSPFKRRTFLATAAVAAGAPAAVAGPAQAAALPEAAPPAALPEAAPPVAPGLGSVARLLAVPHEGRGVAWIRSALQVAVGLELSTIPPYLCGWWSVKDRRSEVARMIKRIVGDEMYHLGIVCNLLVAVGGRPQIKASAPASPGPLPGGVRAGVTVYLSGLTKSFVRDVMMAIEAPEESLVRSAGSSPTVGEFYAEMMRAFRTVQPELSARGQLSQYVFSDELHPVETLDDVERAIEIIREQGEGTASSPSDSFEDDYPAHYYAFGEIYHGRELRQTDDGWRYVGPPVPFPDVRPMAPVPVGGWPRPPVHVGQLLFRFDATYSTVLDGLDAAWAGGGERTLNAAMHAMRALEDPAVELMETGLRYAPGTYGPQFRALRRPRRPS</sequence>
<dbReference type="AlphaFoldDB" id="A0AB39Q8E5"/>
<evidence type="ECO:0000313" key="3">
    <source>
        <dbReference type="EMBL" id="XDQ38587.1"/>
    </source>
</evidence>
<feature type="domain" description="Iminophenyl-pyruvate dimer synthase" evidence="2">
    <location>
        <begin position="84"/>
        <end position="278"/>
    </location>
</feature>
<evidence type="ECO:0000256" key="1">
    <source>
        <dbReference type="SAM" id="SignalP"/>
    </source>
</evidence>
<dbReference type="RefSeq" id="WP_369173281.1">
    <property type="nucleotide sequence ID" value="NZ_CP163439.1"/>
</dbReference>
<organism evidence="3">
    <name type="scientific">Streptomyces sp. R28</name>
    <dbReference type="NCBI Taxonomy" id="3238628"/>
    <lineage>
        <taxon>Bacteria</taxon>
        <taxon>Bacillati</taxon>
        <taxon>Actinomycetota</taxon>
        <taxon>Actinomycetes</taxon>
        <taxon>Kitasatosporales</taxon>
        <taxon>Streptomycetaceae</taxon>
        <taxon>Streptomyces</taxon>
    </lineage>
</organism>
<dbReference type="PANTHER" id="PTHR34400:SF4">
    <property type="entry name" value="MEMBRANE PROTEIN"/>
    <property type="match status" value="1"/>
</dbReference>
<dbReference type="InterPro" id="IPR006311">
    <property type="entry name" value="TAT_signal"/>
</dbReference>
<dbReference type="PROSITE" id="PS51318">
    <property type="entry name" value="TAT"/>
    <property type="match status" value="1"/>
</dbReference>
<reference evidence="3" key="1">
    <citation type="submission" date="2024-07" db="EMBL/GenBank/DDBJ databases">
        <authorList>
            <person name="Yu S.T."/>
        </authorList>
    </citation>
    <scope>NUCLEOTIDE SEQUENCE</scope>
    <source>
        <strain evidence="3">R28</strain>
    </source>
</reference>
<dbReference type="Gene3D" id="1.20.1260.10">
    <property type="match status" value="1"/>
</dbReference>
<name>A0AB39Q8E5_9ACTN</name>
<accession>A0AB39Q8E5</accession>
<proteinExistence type="predicted"/>
<gene>
    <name evidence="3" type="ORF">AB5J49_37450</name>
</gene>
<keyword evidence="1" id="KW-0732">Signal</keyword>
<dbReference type="EMBL" id="CP163439">
    <property type="protein sequence ID" value="XDQ38587.1"/>
    <property type="molecule type" value="Genomic_DNA"/>
</dbReference>
<dbReference type="PANTHER" id="PTHR34400">
    <property type="match status" value="1"/>
</dbReference>
<feature type="signal peptide" evidence="1">
    <location>
        <begin position="1"/>
        <end position="38"/>
    </location>
</feature>
<dbReference type="InterPro" id="IPR012347">
    <property type="entry name" value="Ferritin-like"/>
</dbReference>
<dbReference type="InterPro" id="IPR026820">
    <property type="entry name" value="VioB/RebD_dom"/>
</dbReference>
<protein>
    <submittedName>
        <fullName evidence="3">Ferritin-like protein</fullName>
    </submittedName>
</protein>
<dbReference type="Pfam" id="PF12902">
    <property type="entry name" value="Ferritin-like"/>
    <property type="match status" value="1"/>
</dbReference>